<dbReference type="Pfam" id="PF00691">
    <property type="entry name" value="OmpA"/>
    <property type="match status" value="1"/>
</dbReference>
<dbReference type="Gene3D" id="3.30.1330.60">
    <property type="entry name" value="OmpA-like domain"/>
    <property type="match status" value="1"/>
</dbReference>
<evidence type="ECO:0000256" key="3">
    <source>
        <dbReference type="ARBA" id="ARBA00023237"/>
    </source>
</evidence>
<dbReference type="PROSITE" id="PS51123">
    <property type="entry name" value="OMPA_2"/>
    <property type="match status" value="1"/>
</dbReference>
<feature type="domain" description="OmpA-like" evidence="5">
    <location>
        <begin position="480"/>
        <end position="600"/>
    </location>
</feature>
<dbReference type="Proteomes" id="UP001597534">
    <property type="component" value="Unassembled WGS sequence"/>
</dbReference>
<organism evidence="6 7">
    <name type="scientific">Flavobacterium chuncheonense</name>
    <dbReference type="NCBI Taxonomy" id="2026653"/>
    <lineage>
        <taxon>Bacteria</taxon>
        <taxon>Pseudomonadati</taxon>
        <taxon>Bacteroidota</taxon>
        <taxon>Flavobacteriia</taxon>
        <taxon>Flavobacteriales</taxon>
        <taxon>Flavobacteriaceae</taxon>
        <taxon>Flavobacterium</taxon>
    </lineage>
</organism>
<dbReference type="SUPFAM" id="SSF103088">
    <property type="entry name" value="OmpA-like"/>
    <property type="match status" value="1"/>
</dbReference>
<dbReference type="Gene3D" id="2.120.10.30">
    <property type="entry name" value="TolB, C-terminal domain"/>
    <property type="match status" value="1"/>
</dbReference>
<dbReference type="InterPro" id="IPR006665">
    <property type="entry name" value="OmpA-like"/>
</dbReference>
<name>A0ABW5YI87_9FLAO</name>
<evidence type="ECO:0000259" key="5">
    <source>
        <dbReference type="PROSITE" id="PS51123"/>
    </source>
</evidence>
<reference evidence="7" key="1">
    <citation type="journal article" date="2019" name="Int. J. Syst. Evol. Microbiol.">
        <title>The Global Catalogue of Microorganisms (GCM) 10K type strain sequencing project: providing services to taxonomists for standard genome sequencing and annotation.</title>
        <authorList>
            <consortium name="The Broad Institute Genomics Platform"/>
            <consortium name="The Broad Institute Genome Sequencing Center for Infectious Disease"/>
            <person name="Wu L."/>
            <person name="Ma J."/>
        </authorList>
    </citation>
    <scope>NUCLEOTIDE SEQUENCE [LARGE SCALE GENOMIC DNA]</scope>
    <source>
        <strain evidence="7">KCTC 22671</strain>
    </source>
</reference>
<dbReference type="InterPro" id="IPR006664">
    <property type="entry name" value="OMP_bac"/>
</dbReference>
<evidence type="ECO:0000256" key="2">
    <source>
        <dbReference type="ARBA" id="ARBA00023136"/>
    </source>
</evidence>
<dbReference type="PRINTS" id="PR01021">
    <property type="entry name" value="OMPADOMAIN"/>
</dbReference>
<evidence type="ECO:0000256" key="4">
    <source>
        <dbReference type="PROSITE-ProRule" id="PRU00473"/>
    </source>
</evidence>
<evidence type="ECO:0000313" key="7">
    <source>
        <dbReference type="Proteomes" id="UP001597534"/>
    </source>
</evidence>
<dbReference type="Gene3D" id="1.25.40.10">
    <property type="entry name" value="Tetratricopeptide repeat domain"/>
    <property type="match status" value="1"/>
</dbReference>
<dbReference type="SUPFAM" id="SSF48452">
    <property type="entry name" value="TPR-like"/>
    <property type="match status" value="1"/>
</dbReference>
<dbReference type="Pfam" id="PF07676">
    <property type="entry name" value="PD40"/>
    <property type="match status" value="3"/>
</dbReference>
<keyword evidence="7" id="KW-1185">Reference proteome</keyword>
<dbReference type="InterPro" id="IPR050330">
    <property type="entry name" value="Bact_OuterMem_StrucFunc"/>
</dbReference>
<keyword evidence="3" id="KW-0998">Cell outer membrane</keyword>
<dbReference type="InterPro" id="IPR011042">
    <property type="entry name" value="6-blade_b-propeller_TolB-like"/>
</dbReference>
<dbReference type="SUPFAM" id="SSF82171">
    <property type="entry name" value="DPP6 N-terminal domain-like"/>
    <property type="match status" value="1"/>
</dbReference>
<dbReference type="CDD" id="cd07185">
    <property type="entry name" value="OmpA_C-like"/>
    <property type="match status" value="1"/>
</dbReference>
<gene>
    <name evidence="6" type="ORF">ACFS5J_01525</name>
</gene>
<proteinExistence type="predicted"/>
<dbReference type="PANTHER" id="PTHR30329">
    <property type="entry name" value="STATOR ELEMENT OF FLAGELLAR MOTOR COMPLEX"/>
    <property type="match status" value="1"/>
</dbReference>
<protein>
    <submittedName>
        <fullName evidence="6">OmpA family protein</fullName>
    </submittedName>
</protein>
<sequence>MITTNHPTDNNSLVDVIAFYEKVAQKENIDSSVYEKLGDSYYFKAHYKKAIYWYSHLFSDTNYENTEIIYRYAQSLKFTGNYKKAESYFEWFSQLVPEDMRANPNTENENYLDRIAKNSNRATLNGINTNSNTDTFGGFVHNSDFIFTSKDHQNSNNNRTKTLYQAQFDSIGVLSTITPLLEKNNTTYNESSAVITKDGKTLYFCANDKKTKEGNEVVLKIYRAIYNGKKWTKIQELPFNSDSYNCAHPALSPDEQTLYFASDMPGGYGSSDIYKVSINPNKIFGKPENLGKNINTYARETFPFISANNILYFASDGHLGLGKLDIFAVKTKNLQSGEIINIGKPFNSEYDDFAFSNYDTIGFVSSNRNKADKIYSFKENVPLVLSCNNTLIGTITEANSYAVVYKAQVLLLDEKMNEIDQTTSNSDGTYLFKNINCANKYFIRVLTDNYLPYENALFSLSQKGDAIYDIRLAPLVISVQDFAKNYATENIYFAVNQWQITDKAEKQLNILLTLLEEYPWLNITIKSHCDSRASNDYNMLLSSKRAQATINWLLKKGISRSRLSGKGYGETLLINQCSNAVRCSEAEHQANRRSEFTIID</sequence>
<dbReference type="InterPro" id="IPR008969">
    <property type="entry name" value="CarboxyPept-like_regulatory"/>
</dbReference>
<comment type="caution">
    <text evidence="6">The sequence shown here is derived from an EMBL/GenBank/DDBJ whole genome shotgun (WGS) entry which is preliminary data.</text>
</comment>
<accession>A0ABW5YI87</accession>
<evidence type="ECO:0000256" key="1">
    <source>
        <dbReference type="ARBA" id="ARBA00004442"/>
    </source>
</evidence>
<evidence type="ECO:0000313" key="6">
    <source>
        <dbReference type="EMBL" id="MFD2890693.1"/>
    </source>
</evidence>
<comment type="subcellular location">
    <subcellularLocation>
        <location evidence="1">Cell outer membrane</location>
    </subcellularLocation>
</comment>
<dbReference type="InterPro" id="IPR011990">
    <property type="entry name" value="TPR-like_helical_dom_sf"/>
</dbReference>
<dbReference type="InterPro" id="IPR036737">
    <property type="entry name" value="OmpA-like_sf"/>
</dbReference>
<dbReference type="RefSeq" id="WP_379810167.1">
    <property type="nucleotide sequence ID" value="NZ_JBHUPC010000006.1"/>
</dbReference>
<dbReference type="SUPFAM" id="SSF49464">
    <property type="entry name" value="Carboxypeptidase regulatory domain-like"/>
    <property type="match status" value="1"/>
</dbReference>
<dbReference type="PANTHER" id="PTHR30329:SF21">
    <property type="entry name" value="LIPOPROTEIN YIAD-RELATED"/>
    <property type="match status" value="1"/>
</dbReference>
<dbReference type="EMBL" id="JBHUPC010000006">
    <property type="protein sequence ID" value="MFD2890693.1"/>
    <property type="molecule type" value="Genomic_DNA"/>
</dbReference>
<dbReference type="InterPro" id="IPR011659">
    <property type="entry name" value="WD40"/>
</dbReference>
<keyword evidence="2 4" id="KW-0472">Membrane</keyword>